<comment type="similarity">
    <text evidence="2">Belongs to the hyi family.</text>
</comment>
<dbReference type="SUPFAM" id="SSF51658">
    <property type="entry name" value="Xylose isomerase-like"/>
    <property type="match status" value="1"/>
</dbReference>
<dbReference type="Pfam" id="PF01261">
    <property type="entry name" value="AP_endonuc_2"/>
    <property type="match status" value="1"/>
</dbReference>
<evidence type="ECO:0000259" key="3">
    <source>
        <dbReference type="Pfam" id="PF01261"/>
    </source>
</evidence>
<reference evidence="5" key="1">
    <citation type="journal article" date="2019" name="Int. J. Syst. Evol. Microbiol.">
        <title>The Global Catalogue of Microorganisms (GCM) 10K type strain sequencing project: providing services to taxonomists for standard genome sequencing and annotation.</title>
        <authorList>
            <consortium name="The Broad Institute Genomics Platform"/>
            <consortium name="The Broad Institute Genome Sequencing Center for Infectious Disease"/>
            <person name="Wu L."/>
            <person name="Ma J."/>
        </authorList>
    </citation>
    <scope>NUCLEOTIDE SEQUENCE [LARGE SCALE GENOMIC DNA]</scope>
    <source>
        <strain evidence="5">KCTC 12907</strain>
    </source>
</reference>
<dbReference type="InterPro" id="IPR050417">
    <property type="entry name" value="Sugar_Epim/Isomerase"/>
</dbReference>
<keyword evidence="1 2" id="KW-0413">Isomerase</keyword>
<evidence type="ECO:0000256" key="2">
    <source>
        <dbReference type="PIRNR" id="PIRNR006241"/>
    </source>
</evidence>
<dbReference type="InterPro" id="IPR026040">
    <property type="entry name" value="HyI-like"/>
</dbReference>
<keyword evidence="5" id="KW-1185">Reference proteome</keyword>
<name>A0ABW2FNV4_9BACL</name>
<comment type="caution">
    <text evidence="4">The sequence shown here is derived from an EMBL/GenBank/DDBJ whole genome shotgun (WGS) entry which is preliminary data.</text>
</comment>
<dbReference type="InterPro" id="IPR036237">
    <property type="entry name" value="Xyl_isomerase-like_sf"/>
</dbReference>
<evidence type="ECO:0000256" key="1">
    <source>
        <dbReference type="ARBA" id="ARBA00023235"/>
    </source>
</evidence>
<sequence length="279" mass="31231">MYRYSATQWIYGRESLARSLDRLKKYGYDGIELAGEPRTTDVEEVRRLLRERDMTCTSICGIYSSERDLSSSDRAVRSHAVQYVKDCVDLASETGAPLVIVVPSAVGRARPDSEKEEAWNHAVGSLREAGEYAASQGIELAIEALNRYETDLVNKLETAVRMIEEVGSGHVKLMADLFHMSIEERNVEQSFKRIAPYLVHVHIADNTREAAGMGRTDFGEVVRALRDIAYKGAITMEFLPPSANPYSAAERSGSDELMDEYTAMSIREIKKQVRLLAEA</sequence>
<proteinExistence type="inferred from homology"/>
<organism evidence="4 5">
    <name type="scientific">Cohnella cellulosilytica</name>
    <dbReference type="NCBI Taxonomy" id="986710"/>
    <lineage>
        <taxon>Bacteria</taxon>
        <taxon>Bacillati</taxon>
        <taxon>Bacillota</taxon>
        <taxon>Bacilli</taxon>
        <taxon>Bacillales</taxon>
        <taxon>Paenibacillaceae</taxon>
        <taxon>Cohnella</taxon>
    </lineage>
</organism>
<gene>
    <name evidence="4" type="ORF">ACFQMJ_33325</name>
</gene>
<accession>A0ABW2FNV4</accession>
<dbReference type="PIRSF" id="PIRSF006241">
    <property type="entry name" value="HyI"/>
    <property type="match status" value="1"/>
</dbReference>
<protein>
    <submittedName>
        <fullName evidence="4">TIM barrel protein</fullName>
    </submittedName>
</protein>
<evidence type="ECO:0000313" key="4">
    <source>
        <dbReference type="EMBL" id="MFC7153433.1"/>
    </source>
</evidence>
<dbReference type="InterPro" id="IPR013022">
    <property type="entry name" value="Xyl_isomerase-like_TIM-brl"/>
</dbReference>
<feature type="domain" description="Xylose isomerase-like TIM barrel" evidence="3">
    <location>
        <begin position="20"/>
        <end position="240"/>
    </location>
</feature>
<dbReference type="PANTHER" id="PTHR43489">
    <property type="entry name" value="ISOMERASE"/>
    <property type="match status" value="1"/>
</dbReference>
<evidence type="ECO:0000313" key="5">
    <source>
        <dbReference type="Proteomes" id="UP001596378"/>
    </source>
</evidence>
<dbReference type="Proteomes" id="UP001596378">
    <property type="component" value="Unassembled WGS sequence"/>
</dbReference>
<dbReference type="Gene3D" id="3.20.20.150">
    <property type="entry name" value="Divalent-metal-dependent TIM barrel enzymes"/>
    <property type="match status" value="1"/>
</dbReference>
<dbReference type="RefSeq" id="WP_378051999.1">
    <property type="nucleotide sequence ID" value="NZ_JBHMDN010000040.1"/>
</dbReference>
<dbReference type="PANTHER" id="PTHR43489:SF7">
    <property type="entry name" value="3-DEHYDRO-D-GULOSIDE 4-EPIMERASE-RELATED"/>
    <property type="match status" value="1"/>
</dbReference>
<dbReference type="EMBL" id="JBHTAI010000035">
    <property type="protein sequence ID" value="MFC7153433.1"/>
    <property type="molecule type" value="Genomic_DNA"/>
</dbReference>